<evidence type="ECO:0000256" key="4">
    <source>
        <dbReference type="ARBA" id="ARBA00022984"/>
    </source>
</evidence>
<evidence type="ECO:0000256" key="2">
    <source>
        <dbReference type="ARBA" id="ARBA00022679"/>
    </source>
</evidence>
<dbReference type="Gene3D" id="3.40.630.30">
    <property type="match status" value="2"/>
</dbReference>
<evidence type="ECO:0000313" key="7">
    <source>
        <dbReference type="EMBL" id="MCV9927469.1"/>
    </source>
</evidence>
<accession>A0A9X2YUQ9</accession>
<dbReference type="GO" id="GO:0016755">
    <property type="term" value="F:aminoacyltransferase activity"/>
    <property type="evidence" value="ECO:0007669"/>
    <property type="project" value="InterPro"/>
</dbReference>
<keyword evidence="4" id="KW-0573">Peptidoglycan synthesis</keyword>
<keyword evidence="5" id="KW-0012">Acyltransferase</keyword>
<protein>
    <submittedName>
        <fullName evidence="7">Peptidoglycan bridge formation glycyltransferase FemA/FemB family protein</fullName>
    </submittedName>
</protein>
<gene>
    <name evidence="7" type="ORF">OIU83_07385</name>
</gene>
<dbReference type="AlphaFoldDB" id="A0A9X2YUQ9"/>
<dbReference type="GO" id="GO:0008360">
    <property type="term" value="P:regulation of cell shape"/>
    <property type="evidence" value="ECO:0007669"/>
    <property type="project" value="UniProtKB-KW"/>
</dbReference>
<dbReference type="SUPFAM" id="SSF55729">
    <property type="entry name" value="Acyl-CoA N-acyltransferases (Nat)"/>
    <property type="match status" value="2"/>
</dbReference>
<dbReference type="PROSITE" id="PS51191">
    <property type="entry name" value="FEMABX"/>
    <property type="match status" value="1"/>
</dbReference>
<dbReference type="InterPro" id="IPR003447">
    <property type="entry name" value="FEMABX"/>
</dbReference>
<comment type="similarity">
    <text evidence="1">Belongs to the FemABX family.</text>
</comment>
<evidence type="ECO:0000313" key="8">
    <source>
        <dbReference type="Proteomes" id="UP001151079"/>
    </source>
</evidence>
<dbReference type="PANTHER" id="PTHR36174">
    <property type="entry name" value="LIPID II:GLYCINE GLYCYLTRANSFERASE"/>
    <property type="match status" value="1"/>
</dbReference>
<dbReference type="PANTHER" id="PTHR36174:SF1">
    <property type="entry name" value="LIPID II:GLYCINE GLYCYLTRANSFERASE"/>
    <property type="match status" value="1"/>
</dbReference>
<dbReference type="EMBL" id="JAOZEW010000005">
    <property type="protein sequence ID" value="MCV9927469.1"/>
    <property type="molecule type" value="Genomic_DNA"/>
</dbReference>
<evidence type="ECO:0000256" key="3">
    <source>
        <dbReference type="ARBA" id="ARBA00022960"/>
    </source>
</evidence>
<keyword evidence="3" id="KW-0133">Cell shape</keyword>
<dbReference type="GO" id="GO:0071555">
    <property type="term" value="P:cell wall organization"/>
    <property type="evidence" value="ECO:0007669"/>
    <property type="project" value="UniProtKB-KW"/>
</dbReference>
<evidence type="ECO:0000256" key="1">
    <source>
        <dbReference type="ARBA" id="ARBA00009943"/>
    </source>
</evidence>
<proteinExistence type="inferred from homology"/>
<keyword evidence="6" id="KW-0961">Cell wall biogenesis/degradation</keyword>
<dbReference type="InterPro" id="IPR016181">
    <property type="entry name" value="Acyl_CoA_acyltransferase"/>
</dbReference>
<sequence length="360" mass="42100">MRIFFTNEKYWLDKWDEFVSSNNRGSHLILSDWLESYYSYGFEFEIGICVENEEIIGGFGAVIAKKFLFKFYIIPHGPIFLDGFENKIMLLLKELLLHAKKIKCCYVQYSLPCSENSIIEPYTYKNEFKRQIENLGTNGNLFKYIYSSYGINWLSFNSTNSPEELLQKFTIQARRNINLGYRNNIEIRYPKSEEECKLAYSLIEDNANLGNYSVRKFDDFKKAMLNLIHKNKGFLLTVSLNNEIKGAAFIVNCSNCLSYISGGTKKEKPDLNIGYIIHWEAIKKSYELGYMGYNISMGGSKGVQEFKAKFMAEAVLFDDPHYYFILKPALFKVYLFFNAYFKKNKERIANILKKSNKFFE</sequence>
<dbReference type="InterPro" id="IPR050644">
    <property type="entry name" value="PG_Glycine_Bridge_Synth"/>
</dbReference>
<dbReference type="RefSeq" id="WP_264205607.1">
    <property type="nucleotide sequence ID" value="NZ_JAOZEW010000005.1"/>
</dbReference>
<organism evidence="7 8">
    <name type="scientific">Flavobacterium shii</name>
    <dbReference type="NCBI Taxonomy" id="2987687"/>
    <lineage>
        <taxon>Bacteria</taxon>
        <taxon>Pseudomonadati</taxon>
        <taxon>Bacteroidota</taxon>
        <taxon>Flavobacteriia</taxon>
        <taxon>Flavobacteriales</taxon>
        <taxon>Flavobacteriaceae</taxon>
        <taxon>Flavobacterium</taxon>
    </lineage>
</organism>
<reference evidence="7" key="1">
    <citation type="submission" date="2022-10" db="EMBL/GenBank/DDBJ databases">
        <title>Two novel species of Flavobacterium.</title>
        <authorList>
            <person name="Liu Q."/>
            <person name="Xin Y.-H."/>
        </authorList>
    </citation>
    <scope>NUCLEOTIDE SEQUENCE</scope>
    <source>
        <strain evidence="7">LS1R49</strain>
    </source>
</reference>
<dbReference type="Pfam" id="PF02388">
    <property type="entry name" value="FemAB"/>
    <property type="match status" value="1"/>
</dbReference>
<keyword evidence="8" id="KW-1185">Reference proteome</keyword>
<evidence type="ECO:0000256" key="6">
    <source>
        <dbReference type="ARBA" id="ARBA00023316"/>
    </source>
</evidence>
<dbReference type="Proteomes" id="UP001151079">
    <property type="component" value="Unassembled WGS sequence"/>
</dbReference>
<comment type="caution">
    <text evidence="7">The sequence shown here is derived from an EMBL/GenBank/DDBJ whole genome shotgun (WGS) entry which is preliminary data.</text>
</comment>
<name>A0A9X2YUQ9_9FLAO</name>
<keyword evidence="2" id="KW-0808">Transferase</keyword>
<evidence type="ECO:0000256" key="5">
    <source>
        <dbReference type="ARBA" id="ARBA00023315"/>
    </source>
</evidence>
<dbReference type="GO" id="GO:0009252">
    <property type="term" value="P:peptidoglycan biosynthetic process"/>
    <property type="evidence" value="ECO:0007669"/>
    <property type="project" value="UniProtKB-KW"/>
</dbReference>